<reference evidence="2 3" key="1">
    <citation type="submission" date="2016-02" db="EMBL/GenBank/DDBJ databases">
        <title>Paenibacillus sp. LPB0068, isolated from Crassostrea gigas.</title>
        <authorList>
            <person name="Shin S.-K."/>
            <person name="Yi H."/>
        </authorList>
    </citation>
    <scope>NUCLEOTIDE SEQUENCE [LARGE SCALE GENOMIC DNA]</scope>
    <source>
        <strain evidence="2 3">LPB0068</strain>
    </source>
</reference>
<dbReference type="RefSeq" id="WP_068657676.1">
    <property type="nucleotide sequence ID" value="NZ_CP017770.1"/>
</dbReference>
<dbReference type="OrthoDB" id="2988117at2"/>
<keyword evidence="3" id="KW-1185">Reference proteome</keyword>
<dbReference type="EMBL" id="LSFN01000014">
    <property type="protein sequence ID" value="OAB74392.1"/>
    <property type="molecule type" value="Genomic_DNA"/>
</dbReference>
<name>A0A167DHV7_9BACL</name>
<gene>
    <name evidence="2" type="ORF">PNBC_09970</name>
</gene>
<sequence>MEGKSDFFVMAIIGLLMVIGIFNLIKYWIQNPSLKHELNIPFNEYILEHPAVDLLQRKGYEVVGGKVKIPLYFEADQEEFYSRLFIDYVALNEDGDIYLVKIARQRMPLEWTGSSLRDRLLPLFLLYPDCAGVLYVDVYEEVIKQIHFEWDEEEYIGENV</sequence>
<keyword evidence="1" id="KW-0812">Transmembrane</keyword>
<comment type="caution">
    <text evidence="2">The sequence shown here is derived from an EMBL/GenBank/DDBJ whole genome shotgun (WGS) entry which is preliminary data.</text>
</comment>
<keyword evidence="1" id="KW-1133">Transmembrane helix</keyword>
<accession>A0A167DHV7</accession>
<proteinExistence type="predicted"/>
<feature type="transmembrane region" description="Helical" evidence="1">
    <location>
        <begin position="7"/>
        <end position="29"/>
    </location>
</feature>
<dbReference type="Proteomes" id="UP000077134">
    <property type="component" value="Unassembled WGS sequence"/>
</dbReference>
<evidence type="ECO:0000313" key="3">
    <source>
        <dbReference type="Proteomes" id="UP000077134"/>
    </source>
</evidence>
<evidence type="ECO:0000256" key="1">
    <source>
        <dbReference type="SAM" id="Phobius"/>
    </source>
</evidence>
<dbReference type="STRING" id="1763538.LPB68_03990"/>
<evidence type="ECO:0000313" key="2">
    <source>
        <dbReference type="EMBL" id="OAB74392.1"/>
    </source>
</evidence>
<dbReference type="AlphaFoldDB" id="A0A167DHV7"/>
<protein>
    <submittedName>
        <fullName evidence="2">Uncharacterized protein</fullName>
    </submittedName>
</protein>
<organism evidence="2 3">
    <name type="scientific">Paenibacillus crassostreae</name>
    <dbReference type="NCBI Taxonomy" id="1763538"/>
    <lineage>
        <taxon>Bacteria</taxon>
        <taxon>Bacillati</taxon>
        <taxon>Bacillota</taxon>
        <taxon>Bacilli</taxon>
        <taxon>Bacillales</taxon>
        <taxon>Paenibacillaceae</taxon>
        <taxon>Paenibacillus</taxon>
    </lineage>
</organism>
<dbReference type="KEGG" id="pcx:LPB68_03990"/>
<keyword evidence="1" id="KW-0472">Membrane</keyword>